<dbReference type="Pfam" id="PF01938">
    <property type="entry name" value="TRAM"/>
    <property type="match status" value="1"/>
</dbReference>
<feature type="binding site" evidence="4">
    <location>
        <position position="444"/>
    </location>
    <ligand>
        <name>S-adenosyl-L-methionine</name>
        <dbReference type="ChEBI" id="CHEBI:59789"/>
    </ligand>
</feature>
<feature type="binding site" evidence="4">
    <location>
        <position position="365"/>
    </location>
    <ligand>
        <name>S-adenosyl-L-methionine</name>
        <dbReference type="ChEBI" id="CHEBI:59789"/>
    </ligand>
</feature>
<dbReference type="GO" id="GO:0070041">
    <property type="term" value="F:rRNA (uridine-C5-)-methyltransferase activity"/>
    <property type="evidence" value="ECO:0007669"/>
    <property type="project" value="TreeGrafter"/>
</dbReference>
<dbReference type="SUPFAM" id="SSF50249">
    <property type="entry name" value="Nucleic acid-binding proteins"/>
    <property type="match status" value="1"/>
</dbReference>
<feature type="compositionally biased region" description="Basic residues" evidence="6">
    <location>
        <begin position="7"/>
        <end position="17"/>
    </location>
</feature>
<evidence type="ECO:0000313" key="9">
    <source>
        <dbReference type="Proteomes" id="UP000005710"/>
    </source>
</evidence>
<dbReference type="Proteomes" id="UP000005710">
    <property type="component" value="Unassembled WGS sequence"/>
</dbReference>
<dbReference type="EC" id="2.1.1.190" evidence="8"/>
<protein>
    <submittedName>
        <fullName evidence="8">23S rRNA (Uracil-5-)-methyltransferase RumA</fullName>
        <ecNumber evidence="8">2.1.1.190</ecNumber>
    </submittedName>
</protein>
<feature type="active site" description="Nucleophile" evidence="4">
    <location>
        <position position="567"/>
    </location>
</feature>
<dbReference type="PANTHER" id="PTHR11061">
    <property type="entry name" value="RNA M5U METHYLTRANSFERASE"/>
    <property type="match status" value="1"/>
</dbReference>
<name>K6NZN8_9FIRM</name>
<dbReference type="InterPro" id="IPR029063">
    <property type="entry name" value="SAM-dependent_MTases_sf"/>
</dbReference>
<evidence type="ECO:0000256" key="4">
    <source>
        <dbReference type="PROSITE-ProRule" id="PRU01024"/>
    </source>
</evidence>
<feature type="binding site" evidence="4">
    <location>
        <position position="540"/>
    </location>
    <ligand>
        <name>S-adenosyl-L-methionine</name>
        <dbReference type="ChEBI" id="CHEBI:59789"/>
    </ligand>
</feature>
<evidence type="ECO:0000256" key="6">
    <source>
        <dbReference type="SAM" id="MobiDB-lite"/>
    </source>
</evidence>
<dbReference type="EMBL" id="AENY02000003">
    <property type="protein sequence ID" value="EKP94340.1"/>
    <property type="molecule type" value="Genomic_DNA"/>
</dbReference>
<dbReference type="HOGENOM" id="CLU_014689_7_1_9"/>
<dbReference type="OrthoDB" id="9804590at2"/>
<comment type="caution">
    <text evidence="8">The sequence shown here is derived from an EMBL/GenBank/DDBJ whole genome shotgun (WGS) entry which is preliminary data.</text>
</comment>
<dbReference type="InterPro" id="IPR030390">
    <property type="entry name" value="MeTrfase_TrmA_AS"/>
</dbReference>
<dbReference type="Pfam" id="PF05958">
    <property type="entry name" value="tRNA_U5-meth_tr"/>
    <property type="match status" value="1"/>
</dbReference>
<keyword evidence="1 4" id="KW-0489">Methyltransferase</keyword>
<dbReference type="PANTHER" id="PTHR11061:SF30">
    <property type="entry name" value="TRNA (URACIL(54)-C(5))-METHYLTRANSFERASE"/>
    <property type="match status" value="1"/>
</dbReference>
<accession>K6NZN8</accession>
<dbReference type="PROSITE" id="PS01231">
    <property type="entry name" value="TRMA_2"/>
    <property type="match status" value="1"/>
</dbReference>
<feature type="domain" description="TRAM" evidence="7">
    <location>
        <begin position="76"/>
        <end position="134"/>
    </location>
</feature>
<evidence type="ECO:0000256" key="2">
    <source>
        <dbReference type="ARBA" id="ARBA00022679"/>
    </source>
</evidence>
<reference evidence="8" key="1">
    <citation type="submission" date="2010-10" db="EMBL/GenBank/DDBJ databases">
        <authorList>
            <consortium name="US DOE Joint Genome Institute (JGI-PGF)"/>
            <person name="Lucas S."/>
            <person name="Copeland A."/>
            <person name="Lapidus A."/>
            <person name="Bruce D."/>
            <person name="Goodwin L."/>
            <person name="Pitluck S."/>
            <person name="Kyrpides N."/>
            <person name="Mavromatis K."/>
            <person name="Detter J.C."/>
            <person name="Han C."/>
            <person name="Land M."/>
            <person name="Hauser L."/>
            <person name="Markowitz V."/>
            <person name="Cheng J.-F."/>
            <person name="Hugenholtz P."/>
            <person name="Woyke T."/>
            <person name="Wu D."/>
            <person name="Pukall R."/>
            <person name="Wahrenburg C."/>
            <person name="Brambilla E."/>
            <person name="Klenk H.-P."/>
            <person name="Eisen J.A."/>
        </authorList>
    </citation>
    <scope>NUCLEOTIDE SEQUENCE [LARGE SCALE GENOMIC DNA]</scope>
    <source>
        <strain evidence="8">DSM 13965</strain>
    </source>
</reference>
<evidence type="ECO:0000259" key="7">
    <source>
        <dbReference type="PROSITE" id="PS50926"/>
    </source>
</evidence>
<dbReference type="Gene3D" id="2.40.50.1070">
    <property type="match status" value="1"/>
</dbReference>
<dbReference type="Gene3D" id="3.40.50.150">
    <property type="entry name" value="Vaccinia Virus protein VP39"/>
    <property type="match status" value="2"/>
</dbReference>
<feature type="compositionally biased region" description="Basic and acidic residues" evidence="6">
    <location>
        <begin position="402"/>
        <end position="413"/>
    </location>
</feature>
<sequence>MPQDSHHRPRARSRRSGTRFPGQPADRHHAHRRPAPGGRPQGAEPQGHRAAAADPAGHGPPTVSPASPQAAPSPAPLQVGQVVELEPHALAAGGDAVARYGGMAVFVPWVAPGDRIRARVTEVKPRYARAAAEAVLAPGPDRVSPACPLFARCGGCRLQHLSYPAQLAWKRRLVVDALERVGRLEAPPVAETLGMDPPWFYRNKAALPVRRLPGGRVAMGFFAPGTHTVVDLEEHGCAIQHPVIDQVAAALRRWLEEDPDGRATSTYDEERHQGLLRHLVVRVGLRTGEVLAGLVINGDGLPGEERLARHLQEQVPALAGVVKNLNRRRGNAILGPETVPIAGRPWIVDRLGGLEFRISLESFYQVNPVQAERLYQVALDYALAGREAGSAATGSNPGAAVAERDTAAGRPARDAGATGARRDPGTGDGGTAAGDRPFWLIDAYAGIGTLALLAAARLAAGTAGRGAAGSGYRVTAIEVVSEATADARVNAERNGLQGVEFITGAVEDVLPRLAAESQGGAGGGDGAAARGGRPDGILLDPPRKGCEPAALAACLELAPPRIVYVSCNPVTLARDLAVLCDTGSPAAPAVHGSGRRRGRRARYRLEAVQPVDMFPHTAHVECAALLVLEDG</sequence>
<dbReference type="GO" id="GO:0070475">
    <property type="term" value="P:rRNA base methylation"/>
    <property type="evidence" value="ECO:0007669"/>
    <property type="project" value="TreeGrafter"/>
</dbReference>
<dbReference type="InterPro" id="IPR030391">
    <property type="entry name" value="MeTrfase_TrmA_CS"/>
</dbReference>
<comment type="similarity">
    <text evidence="4">Belongs to the class I-like SAM-binding methyltransferase superfamily. RNA M5U methyltransferase family.</text>
</comment>
<dbReference type="RefSeq" id="WP_006904355.1">
    <property type="nucleotide sequence ID" value="NZ_JH976535.1"/>
</dbReference>
<keyword evidence="3 4" id="KW-0949">S-adenosyl-L-methionine</keyword>
<dbReference type="NCBIfam" id="TIGR00479">
    <property type="entry name" value="rumA"/>
    <property type="match status" value="1"/>
</dbReference>
<feature type="binding site" evidence="4">
    <location>
        <position position="478"/>
    </location>
    <ligand>
        <name>S-adenosyl-L-methionine</name>
        <dbReference type="ChEBI" id="CHEBI:59789"/>
    </ligand>
</feature>
<evidence type="ECO:0000256" key="5">
    <source>
        <dbReference type="PROSITE-ProRule" id="PRU10015"/>
    </source>
</evidence>
<gene>
    <name evidence="8" type="ORF">ThesuDRAFT_02073</name>
</gene>
<dbReference type="AlphaFoldDB" id="K6NZN8"/>
<dbReference type="InterPro" id="IPR002792">
    <property type="entry name" value="TRAM_dom"/>
</dbReference>
<keyword evidence="9" id="KW-1185">Reference proteome</keyword>
<dbReference type="PROSITE" id="PS51687">
    <property type="entry name" value="SAM_MT_RNA_M5U"/>
    <property type="match status" value="1"/>
</dbReference>
<evidence type="ECO:0000256" key="3">
    <source>
        <dbReference type="ARBA" id="ARBA00022691"/>
    </source>
</evidence>
<keyword evidence="2 4" id="KW-0808">Transferase</keyword>
<dbReference type="InterPro" id="IPR010280">
    <property type="entry name" value="U5_MeTrfase_fam"/>
</dbReference>
<feature type="active site" evidence="5">
    <location>
        <position position="567"/>
    </location>
</feature>
<dbReference type="PROSITE" id="PS50926">
    <property type="entry name" value="TRAM"/>
    <property type="match status" value="1"/>
</dbReference>
<organism evidence="8 9">
    <name type="scientific">Thermaerobacter subterraneus DSM 13965</name>
    <dbReference type="NCBI Taxonomy" id="867903"/>
    <lineage>
        <taxon>Bacteria</taxon>
        <taxon>Bacillati</taxon>
        <taxon>Bacillota</taxon>
        <taxon>Clostridia</taxon>
        <taxon>Eubacteriales</taxon>
        <taxon>Clostridiales Family XVII. Incertae Sedis</taxon>
        <taxon>Thermaerobacter</taxon>
    </lineage>
</organism>
<dbReference type="STRING" id="867903.ThesuDRAFT_02073"/>
<reference evidence="8" key="2">
    <citation type="submission" date="2012-10" db="EMBL/GenBank/DDBJ databases">
        <title>Improved high-quality draft of Thermaerobacter subterraneus C21, DSM 13965.</title>
        <authorList>
            <consortium name="DOE Joint Genome Institute"/>
            <person name="Eisen J."/>
            <person name="Huntemann M."/>
            <person name="Wei C.-L."/>
            <person name="Han J."/>
            <person name="Detter J.C."/>
            <person name="Han C."/>
            <person name="Tapia R."/>
            <person name="Chen A."/>
            <person name="Kyrpides N."/>
            <person name="Mavromatis K."/>
            <person name="Markowitz V."/>
            <person name="Szeto E."/>
            <person name="Ivanova N."/>
            <person name="Mikhailova N."/>
            <person name="Ovchinnikova G."/>
            <person name="Pagani I."/>
            <person name="Pati A."/>
            <person name="Goodwin L."/>
            <person name="Nordberg H.P."/>
            <person name="Cantor M.N."/>
            <person name="Hua S.X."/>
            <person name="Woyke T."/>
            <person name="Eisen J."/>
            <person name="Klenk H.-P."/>
        </authorList>
    </citation>
    <scope>NUCLEOTIDE SEQUENCE [LARGE SCALE GENOMIC DNA]</scope>
    <source>
        <strain evidence="8">DSM 13965</strain>
    </source>
</reference>
<feature type="region of interest" description="Disordered" evidence="6">
    <location>
        <begin position="389"/>
        <end position="432"/>
    </location>
</feature>
<dbReference type="FunFam" id="2.40.50.1070:FF:000003">
    <property type="entry name" value="23S rRNA (Uracil-5-)-methyltransferase RumA"/>
    <property type="match status" value="1"/>
</dbReference>
<dbReference type="SUPFAM" id="SSF53335">
    <property type="entry name" value="S-adenosyl-L-methionine-dependent methyltransferases"/>
    <property type="match status" value="1"/>
</dbReference>
<evidence type="ECO:0000256" key="1">
    <source>
        <dbReference type="ARBA" id="ARBA00022603"/>
    </source>
</evidence>
<dbReference type="PROSITE" id="PS01230">
    <property type="entry name" value="TRMA_1"/>
    <property type="match status" value="1"/>
</dbReference>
<feature type="compositionally biased region" description="Low complexity" evidence="6">
    <location>
        <begin position="48"/>
        <end position="72"/>
    </location>
</feature>
<proteinExistence type="inferred from homology"/>
<evidence type="ECO:0000313" key="8">
    <source>
        <dbReference type="EMBL" id="EKP94340.1"/>
    </source>
</evidence>
<feature type="region of interest" description="Disordered" evidence="6">
    <location>
        <begin position="1"/>
        <end position="76"/>
    </location>
</feature>
<dbReference type="InterPro" id="IPR012340">
    <property type="entry name" value="NA-bd_OB-fold"/>
</dbReference>
<dbReference type="eggNOG" id="COG2265">
    <property type="taxonomic scope" value="Bacteria"/>
</dbReference>
<dbReference type="Gene3D" id="2.40.50.140">
    <property type="entry name" value="Nucleic acid-binding proteins"/>
    <property type="match status" value="1"/>
</dbReference>